<organism evidence="2">
    <name type="scientific">uncultured Thermomicrobiales bacterium</name>
    <dbReference type="NCBI Taxonomy" id="1645740"/>
    <lineage>
        <taxon>Bacteria</taxon>
        <taxon>Pseudomonadati</taxon>
        <taxon>Thermomicrobiota</taxon>
        <taxon>Thermomicrobia</taxon>
        <taxon>Thermomicrobiales</taxon>
        <taxon>environmental samples</taxon>
    </lineage>
</organism>
<sequence length="38" mass="3877">EHEAGQGDGGGEPGGRDEAGDGRHRLPRPGAAGDRRLL</sequence>
<feature type="non-terminal residue" evidence="2">
    <location>
        <position position="38"/>
    </location>
</feature>
<evidence type="ECO:0000313" key="2">
    <source>
        <dbReference type="EMBL" id="CAA9546177.1"/>
    </source>
</evidence>
<proteinExistence type="predicted"/>
<dbReference type="AlphaFoldDB" id="A0A6J4UFT5"/>
<gene>
    <name evidence="2" type="ORF">AVDCRST_MAG19-266</name>
</gene>
<feature type="compositionally biased region" description="Basic and acidic residues" evidence="1">
    <location>
        <begin position="14"/>
        <end position="24"/>
    </location>
</feature>
<feature type="compositionally biased region" description="Gly residues" evidence="1">
    <location>
        <begin position="1"/>
        <end position="13"/>
    </location>
</feature>
<reference evidence="2" key="1">
    <citation type="submission" date="2020-02" db="EMBL/GenBank/DDBJ databases">
        <authorList>
            <person name="Meier V. D."/>
        </authorList>
    </citation>
    <scope>NUCLEOTIDE SEQUENCE</scope>
    <source>
        <strain evidence="2">AVDCRST_MAG19</strain>
    </source>
</reference>
<protein>
    <submittedName>
        <fullName evidence="2">Uncharacterized protein</fullName>
    </submittedName>
</protein>
<name>A0A6J4UFT5_9BACT</name>
<accession>A0A6J4UFT5</accession>
<feature type="region of interest" description="Disordered" evidence="1">
    <location>
        <begin position="1"/>
        <end position="38"/>
    </location>
</feature>
<dbReference type="EMBL" id="CADCWL010000016">
    <property type="protein sequence ID" value="CAA9546177.1"/>
    <property type="molecule type" value="Genomic_DNA"/>
</dbReference>
<feature type="non-terminal residue" evidence="2">
    <location>
        <position position="1"/>
    </location>
</feature>
<evidence type="ECO:0000256" key="1">
    <source>
        <dbReference type="SAM" id="MobiDB-lite"/>
    </source>
</evidence>